<evidence type="ECO:0000256" key="3">
    <source>
        <dbReference type="ARBA" id="ARBA00022679"/>
    </source>
</evidence>
<dbReference type="GO" id="GO:0016780">
    <property type="term" value="F:phosphotransferase activity, for other substituted phosphate groups"/>
    <property type="evidence" value="ECO:0007669"/>
    <property type="project" value="TreeGrafter"/>
</dbReference>
<reference evidence="9" key="2">
    <citation type="submission" date="2020-09" db="EMBL/GenBank/DDBJ databases">
        <authorList>
            <person name="Sun Q."/>
            <person name="Zhou Y."/>
        </authorList>
    </citation>
    <scope>NUCLEOTIDE SEQUENCE</scope>
    <source>
        <strain evidence="9">CGMCC 1.16067</strain>
    </source>
</reference>
<feature type="transmembrane region" description="Helical" evidence="7">
    <location>
        <begin position="133"/>
        <end position="153"/>
    </location>
</feature>
<sequence>MTTLTTQRTVDRAVEDRSRSLLRTGARRRRPTLPLLAVTLDAVVIVGVIVAASALRVALPFDRDAGAVNQLVSQIGGPMAVAWLVLLALFGTYDVHRLNTGVEMYRSVMTASVVAAGVVGIVCYLGKIPLSRGFFVLSFLLGIPLLVLARLLLRRAFHRARVRGRFPLRVLLAGDAAHVDEIATVLRRETWLGYAIVGALSPGPAPGAPSTKSGPETPGGVAYVGTADHAASLAEEGAVDAIIVARGAYPTSEALRRAQWALEEHRVQVIVAPSITDMAAERVAVRPVAGLPLVHLERPTGRNALRWAKRSFDLIAGAALLVAFSPVMLAGAIAVRRHDGGPVLFRQRRVGRDGATFTMLKFRSMVVDAEQQQAGLAPEERHDGPMFKMAQDPRVTPPGRWMRRFSVDELPQLVNVLRGEMSLVGPRPALPTERGHWDEDVARRMRVRPGMTGLWQVSGRSDLSWQDTVRLDLYYVDNWSMVQDAVILLRTLRAVLASAGAY</sequence>
<accession>A0A917F6P1</accession>
<dbReference type="InterPro" id="IPR017475">
    <property type="entry name" value="EPS_sugar_tfrase"/>
</dbReference>
<evidence type="ECO:0000256" key="1">
    <source>
        <dbReference type="ARBA" id="ARBA00004141"/>
    </source>
</evidence>
<dbReference type="GO" id="GO:0016020">
    <property type="term" value="C:membrane"/>
    <property type="evidence" value="ECO:0007669"/>
    <property type="project" value="UniProtKB-SubCell"/>
</dbReference>
<dbReference type="Proteomes" id="UP000649179">
    <property type="component" value="Unassembled WGS sequence"/>
</dbReference>
<evidence type="ECO:0000256" key="6">
    <source>
        <dbReference type="ARBA" id="ARBA00023136"/>
    </source>
</evidence>
<evidence type="ECO:0000256" key="7">
    <source>
        <dbReference type="SAM" id="Phobius"/>
    </source>
</evidence>
<keyword evidence="3" id="KW-0808">Transferase</keyword>
<keyword evidence="4 7" id="KW-0812">Transmembrane</keyword>
<dbReference type="AlphaFoldDB" id="A0A917F6P1"/>
<evidence type="ECO:0000256" key="2">
    <source>
        <dbReference type="ARBA" id="ARBA00006464"/>
    </source>
</evidence>
<evidence type="ECO:0000313" key="9">
    <source>
        <dbReference type="EMBL" id="GGF51636.1"/>
    </source>
</evidence>
<dbReference type="PANTHER" id="PTHR30576">
    <property type="entry name" value="COLANIC BIOSYNTHESIS UDP-GLUCOSE LIPID CARRIER TRANSFERASE"/>
    <property type="match status" value="1"/>
</dbReference>
<dbReference type="InterPro" id="IPR003362">
    <property type="entry name" value="Bact_transf"/>
</dbReference>
<comment type="subcellular location">
    <subcellularLocation>
        <location evidence="1">Membrane</location>
        <topology evidence="1">Multi-pass membrane protein</topology>
    </subcellularLocation>
</comment>
<keyword evidence="10" id="KW-1185">Reference proteome</keyword>
<feature type="domain" description="Bacterial sugar transferase" evidence="8">
    <location>
        <begin position="309"/>
        <end position="496"/>
    </location>
</feature>
<evidence type="ECO:0000259" key="8">
    <source>
        <dbReference type="Pfam" id="PF02397"/>
    </source>
</evidence>
<dbReference type="PANTHER" id="PTHR30576:SF10">
    <property type="entry name" value="SLL5057 PROTEIN"/>
    <property type="match status" value="1"/>
</dbReference>
<comment type="similarity">
    <text evidence="2">Belongs to the bacterial sugar transferase family.</text>
</comment>
<organism evidence="9 10">
    <name type="scientific">Marmoricola endophyticus</name>
    <dbReference type="NCBI Taxonomy" id="2040280"/>
    <lineage>
        <taxon>Bacteria</taxon>
        <taxon>Bacillati</taxon>
        <taxon>Actinomycetota</taxon>
        <taxon>Actinomycetes</taxon>
        <taxon>Propionibacteriales</taxon>
        <taxon>Nocardioidaceae</taxon>
        <taxon>Marmoricola</taxon>
    </lineage>
</organism>
<feature type="transmembrane region" description="Helical" evidence="7">
    <location>
        <begin position="75"/>
        <end position="95"/>
    </location>
</feature>
<protein>
    <submittedName>
        <fullName evidence="9">Polyprenyl glycosylphosphotransferase</fullName>
    </submittedName>
</protein>
<keyword evidence="6 7" id="KW-0472">Membrane</keyword>
<keyword evidence="5 7" id="KW-1133">Transmembrane helix</keyword>
<feature type="transmembrane region" description="Helical" evidence="7">
    <location>
        <begin position="33"/>
        <end position="55"/>
    </location>
</feature>
<comment type="caution">
    <text evidence="9">The sequence shown here is derived from an EMBL/GenBank/DDBJ whole genome shotgun (WGS) entry which is preliminary data.</text>
</comment>
<proteinExistence type="inferred from homology"/>
<dbReference type="RefSeq" id="WP_188780247.1">
    <property type="nucleotide sequence ID" value="NZ_BMKQ01000001.1"/>
</dbReference>
<dbReference type="NCBIfam" id="TIGR03025">
    <property type="entry name" value="EPS_sugtrans"/>
    <property type="match status" value="1"/>
</dbReference>
<feature type="transmembrane region" description="Helical" evidence="7">
    <location>
        <begin position="312"/>
        <end position="335"/>
    </location>
</feature>
<dbReference type="EMBL" id="BMKQ01000001">
    <property type="protein sequence ID" value="GGF51636.1"/>
    <property type="molecule type" value="Genomic_DNA"/>
</dbReference>
<evidence type="ECO:0000256" key="4">
    <source>
        <dbReference type="ARBA" id="ARBA00022692"/>
    </source>
</evidence>
<reference evidence="9" key="1">
    <citation type="journal article" date="2014" name="Int. J. Syst. Evol. Microbiol.">
        <title>Complete genome sequence of Corynebacterium casei LMG S-19264T (=DSM 44701T), isolated from a smear-ripened cheese.</title>
        <authorList>
            <consortium name="US DOE Joint Genome Institute (JGI-PGF)"/>
            <person name="Walter F."/>
            <person name="Albersmeier A."/>
            <person name="Kalinowski J."/>
            <person name="Ruckert C."/>
        </authorList>
    </citation>
    <scope>NUCLEOTIDE SEQUENCE</scope>
    <source>
        <strain evidence="9">CGMCC 1.16067</strain>
    </source>
</reference>
<name>A0A917F6P1_9ACTN</name>
<evidence type="ECO:0000256" key="5">
    <source>
        <dbReference type="ARBA" id="ARBA00022989"/>
    </source>
</evidence>
<feature type="transmembrane region" description="Helical" evidence="7">
    <location>
        <begin position="107"/>
        <end position="127"/>
    </location>
</feature>
<evidence type="ECO:0000313" key="10">
    <source>
        <dbReference type="Proteomes" id="UP000649179"/>
    </source>
</evidence>
<gene>
    <name evidence="9" type="ORF">GCM10011519_27040</name>
</gene>
<dbReference type="Pfam" id="PF02397">
    <property type="entry name" value="Bac_transf"/>
    <property type="match status" value="1"/>
</dbReference>
<dbReference type="Pfam" id="PF13727">
    <property type="entry name" value="CoA_binding_3"/>
    <property type="match status" value="1"/>
</dbReference>